<evidence type="ECO:0000256" key="1">
    <source>
        <dbReference type="SAM" id="SignalP"/>
    </source>
</evidence>
<proteinExistence type="predicted"/>
<feature type="chain" id="PRO_5035214248" evidence="1">
    <location>
        <begin position="23"/>
        <end position="179"/>
    </location>
</feature>
<reference evidence="2" key="1">
    <citation type="submission" date="2021-04" db="EMBL/GenBank/DDBJ databases">
        <authorList>
            <person name="Chebbi M.A.C M."/>
        </authorList>
    </citation>
    <scope>NUCLEOTIDE SEQUENCE</scope>
</reference>
<dbReference type="Proteomes" id="UP000786811">
    <property type="component" value="Unassembled WGS sequence"/>
</dbReference>
<keyword evidence="1" id="KW-0732">Signal</keyword>
<dbReference type="AlphaFoldDB" id="A0A8J2HAA1"/>
<gene>
    <name evidence="2" type="ORF">HICCMSTLAB_LOCUS4031</name>
</gene>
<sequence>MISKIYFLVLFAILHGTTITSGSIFYDQLIRSRRLNQACSNDMDCLKINFAVCGIDGSCHCIDDFFAFNGYQCLARVNGICSENKDCFIENSICVDKGCKCKPQYALQSYHCLPSTLGNFCNSHWDCQFTYYTECSNYRCVCKENYILVDSTCLPLLGSYCLENGPCATAHSVCKENKC</sequence>
<keyword evidence="3" id="KW-1185">Reference proteome</keyword>
<evidence type="ECO:0000313" key="3">
    <source>
        <dbReference type="Proteomes" id="UP000786811"/>
    </source>
</evidence>
<protein>
    <submittedName>
        <fullName evidence="2">Uncharacterized protein</fullName>
    </submittedName>
</protein>
<dbReference type="PANTHER" id="PTHR39069">
    <property type="entry name" value="ECDYSONE-INDUCIBLE GENE E1, ISOFORM A"/>
    <property type="match status" value="1"/>
</dbReference>
<name>A0A8J2HAA1_COTCN</name>
<feature type="signal peptide" evidence="1">
    <location>
        <begin position="1"/>
        <end position="22"/>
    </location>
</feature>
<evidence type="ECO:0000313" key="2">
    <source>
        <dbReference type="EMBL" id="CAG5084158.1"/>
    </source>
</evidence>
<dbReference type="OrthoDB" id="504708at2759"/>
<comment type="caution">
    <text evidence="2">The sequence shown here is derived from an EMBL/GenBank/DDBJ whole genome shotgun (WGS) entry which is preliminary data.</text>
</comment>
<organism evidence="2 3">
    <name type="scientific">Cotesia congregata</name>
    <name type="common">Parasitoid wasp</name>
    <name type="synonym">Apanteles congregatus</name>
    <dbReference type="NCBI Taxonomy" id="51543"/>
    <lineage>
        <taxon>Eukaryota</taxon>
        <taxon>Metazoa</taxon>
        <taxon>Ecdysozoa</taxon>
        <taxon>Arthropoda</taxon>
        <taxon>Hexapoda</taxon>
        <taxon>Insecta</taxon>
        <taxon>Pterygota</taxon>
        <taxon>Neoptera</taxon>
        <taxon>Endopterygota</taxon>
        <taxon>Hymenoptera</taxon>
        <taxon>Apocrita</taxon>
        <taxon>Ichneumonoidea</taxon>
        <taxon>Braconidae</taxon>
        <taxon>Microgastrinae</taxon>
        <taxon>Cotesia</taxon>
    </lineage>
</organism>
<dbReference type="PANTHER" id="PTHR39069:SF8">
    <property type="entry name" value="FI17111P1"/>
    <property type="match status" value="1"/>
</dbReference>
<accession>A0A8J2HAA1</accession>
<dbReference type="EMBL" id="CAJNRD030001118">
    <property type="protein sequence ID" value="CAG5084158.1"/>
    <property type="molecule type" value="Genomic_DNA"/>
</dbReference>